<evidence type="ECO:0000256" key="7">
    <source>
        <dbReference type="SAM" id="MobiDB-lite"/>
    </source>
</evidence>
<reference evidence="9" key="1">
    <citation type="submission" date="2020-10" db="EMBL/GenBank/DDBJ databases">
        <authorList>
            <person name="Gilroy R."/>
        </authorList>
    </citation>
    <scope>NUCLEOTIDE SEQUENCE</scope>
    <source>
        <strain evidence="9">1063</strain>
    </source>
</reference>
<proteinExistence type="inferred from homology"/>
<evidence type="ECO:0000313" key="10">
    <source>
        <dbReference type="Proteomes" id="UP000824088"/>
    </source>
</evidence>
<name>A0A9D1HRD6_9FIRM</name>
<sequence>MAVKLVYDINDKPPFGKLLVLALQQLLAIMAATIAVPVAIGLPTQVPSAILGAGVGTIVYLLFTRFKSPVFLGSSFAFISSLISATAFGYLGILVGAIFAGAVYVVIAIVIHFAGTKWVSKLMPPVVIGPTVALIGLSLAGSAVTNITTAAGDTVNGSYNLIALLCGLVTFFTVVICSGQKRFKTMKLIPFIIGIGAGYVVAAIFTAFGLGFDVDYLKIVDFSPLVNNFVDAEGSFVGVTAFLNYPDFALIEGIKEIINGEAGIDGATLLNGQGVAEVALAFIPVALVVFAEHIADHKNLSSIIGRDLVEGEPGLKRTLLGDGVGSIAGTVLGICPNTTYGESVGCVAITGNASVRTILVTAIMCIVLSFLSPIMALLQTIPAAVMGGVCFTLYGFIAVSGLKMFKDIDLGENKNLFVVSAILIAGIGGLAIQIPYQLDGSGLVTKTITVTSIATALILGIITYAVMNKIEKSKLGEGEEEASVPSAAVEASVQPVLNETPADETDITPEASEESAAETASTEETETPDKEE</sequence>
<feature type="transmembrane region" description="Helical" evidence="8">
    <location>
        <begin position="384"/>
        <end position="404"/>
    </location>
</feature>
<feature type="transmembrane region" description="Helical" evidence="8">
    <location>
        <begin position="188"/>
        <end position="212"/>
    </location>
</feature>
<dbReference type="PROSITE" id="PS01116">
    <property type="entry name" value="XANTH_URACIL_PERMASE"/>
    <property type="match status" value="1"/>
</dbReference>
<dbReference type="Pfam" id="PF00860">
    <property type="entry name" value="Xan_ur_permease"/>
    <property type="match status" value="2"/>
</dbReference>
<dbReference type="GO" id="GO:0042907">
    <property type="term" value="F:xanthine transmembrane transporter activity"/>
    <property type="evidence" value="ECO:0007669"/>
    <property type="project" value="TreeGrafter"/>
</dbReference>
<feature type="transmembrane region" description="Helical" evidence="8">
    <location>
        <begin position="18"/>
        <end position="40"/>
    </location>
</feature>
<dbReference type="AlphaFoldDB" id="A0A9D1HRD6"/>
<feature type="transmembrane region" description="Helical" evidence="8">
    <location>
        <begin position="358"/>
        <end position="378"/>
    </location>
</feature>
<evidence type="ECO:0000313" key="9">
    <source>
        <dbReference type="EMBL" id="HIU21241.1"/>
    </source>
</evidence>
<feature type="transmembrane region" description="Helical" evidence="8">
    <location>
        <begin position="94"/>
        <end position="114"/>
    </location>
</feature>
<comment type="caution">
    <text evidence="9">The sequence shown here is derived from an EMBL/GenBank/DDBJ whole genome shotgun (WGS) entry which is preliminary data.</text>
</comment>
<gene>
    <name evidence="9" type="ORF">IAD51_03240</name>
</gene>
<feature type="transmembrane region" description="Helical" evidence="8">
    <location>
        <begin position="157"/>
        <end position="176"/>
    </location>
</feature>
<keyword evidence="6 8" id="KW-0472">Membrane</keyword>
<reference evidence="9" key="2">
    <citation type="journal article" date="2021" name="PeerJ">
        <title>Extensive microbial diversity within the chicken gut microbiome revealed by metagenomics and culture.</title>
        <authorList>
            <person name="Gilroy R."/>
            <person name="Ravi A."/>
            <person name="Getino M."/>
            <person name="Pursley I."/>
            <person name="Horton D.L."/>
            <person name="Alikhan N.F."/>
            <person name="Baker D."/>
            <person name="Gharbi K."/>
            <person name="Hall N."/>
            <person name="Watson M."/>
            <person name="Adriaenssens E.M."/>
            <person name="Foster-Nyarko E."/>
            <person name="Jarju S."/>
            <person name="Secka A."/>
            <person name="Antonio M."/>
            <person name="Oren A."/>
            <person name="Chaudhuri R.R."/>
            <person name="La Ragione R."/>
            <person name="Hildebrand F."/>
            <person name="Pallen M.J."/>
        </authorList>
    </citation>
    <scope>NUCLEOTIDE SEQUENCE</scope>
    <source>
        <strain evidence="9">1063</strain>
    </source>
</reference>
<feature type="compositionally biased region" description="Acidic residues" evidence="7">
    <location>
        <begin position="501"/>
        <end position="532"/>
    </location>
</feature>
<feature type="transmembrane region" description="Helical" evidence="8">
    <location>
        <begin position="70"/>
        <end position="88"/>
    </location>
</feature>
<feature type="transmembrane region" description="Helical" evidence="8">
    <location>
        <begin position="448"/>
        <end position="467"/>
    </location>
</feature>
<dbReference type="PANTHER" id="PTHR42810">
    <property type="entry name" value="PURINE PERMEASE C1399.01C-RELATED"/>
    <property type="match status" value="1"/>
</dbReference>
<dbReference type="GO" id="GO:0005886">
    <property type="term" value="C:plasma membrane"/>
    <property type="evidence" value="ECO:0007669"/>
    <property type="project" value="TreeGrafter"/>
</dbReference>
<feature type="transmembrane region" description="Helical" evidence="8">
    <location>
        <begin position="278"/>
        <end position="295"/>
    </location>
</feature>
<accession>A0A9D1HRD6</accession>
<comment type="subcellular location">
    <subcellularLocation>
        <location evidence="1">Membrane</location>
        <topology evidence="1">Multi-pass membrane protein</topology>
    </subcellularLocation>
</comment>
<evidence type="ECO:0000256" key="3">
    <source>
        <dbReference type="ARBA" id="ARBA00022448"/>
    </source>
</evidence>
<keyword evidence="5 8" id="KW-1133">Transmembrane helix</keyword>
<feature type="compositionally biased region" description="Low complexity" evidence="7">
    <location>
        <begin position="483"/>
        <end position="496"/>
    </location>
</feature>
<feature type="transmembrane region" description="Helical" evidence="8">
    <location>
        <begin position="46"/>
        <end position="63"/>
    </location>
</feature>
<dbReference type="Proteomes" id="UP000824088">
    <property type="component" value="Unassembled WGS sequence"/>
</dbReference>
<comment type="similarity">
    <text evidence="2">Belongs to the nucleobase:cation symporter-2 (NCS2) (TC 2.A.40) family.</text>
</comment>
<feature type="transmembrane region" description="Helical" evidence="8">
    <location>
        <begin position="126"/>
        <end position="145"/>
    </location>
</feature>
<feature type="transmembrane region" description="Helical" evidence="8">
    <location>
        <begin position="416"/>
        <end position="436"/>
    </location>
</feature>
<keyword evidence="4 8" id="KW-0812">Transmembrane</keyword>
<feature type="region of interest" description="Disordered" evidence="7">
    <location>
        <begin position="478"/>
        <end position="532"/>
    </location>
</feature>
<organism evidence="9 10">
    <name type="scientific">Candidatus Limadaptatus stercorigallinarum</name>
    <dbReference type="NCBI Taxonomy" id="2840845"/>
    <lineage>
        <taxon>Bacteria</taxon>
        <taxon>Bacillati</taxon>
        <taxon>Bacillota</taxon>
        <taxon>Clostridia</taxon>
        <taxon>Eubacteriales</taxon>
        <taxon>Candidatus Limadaptatus</taxon>
    </lineage>
</organism>
<keyword evidence="3" id="KW-0813">Transport</keyword>
<evidence type="ECO:0000256" key="6">
    <source>
        <dbReference type="ARBA" id="ARBA00023136"/>
    </source>
</evidence>
<dbReference type="EMBL" id="DVMN01000056">
    <property type="protein sequence ID" value="HIU21241.1"/>
    <property type="molecule type" value="Genomic_DNA"/>
</dbReference>
<dbReference type="InterPro" id="IPR006042">
    <property type="entry name" value="Xan_ur_permease"/>
</dbReference>
<evidence type="ECO:0000256" key="1">
    <source>
        <dbReference type="ARBA" id="ARBA00004141"/>
    </source>
</evidence>
<dbReference type="PANTHER" id="PTHR42810:SF2">
    <property type="entry name" value="PURINE PERMEASE C1399.01C-RELATED"/>
    <property type="match status" value="1"/>
</dbReference>
<protein>
    <submittedName>
        <fullName evidence="9">Uracil-xanthine permease</fullName>
    </submittedName>
</protein>
<evidence type="ECO:0000256" key="8">
    <source>
        <dbReference type="SAM" id="Phobius"/>
    </source>
</evidence>
<dbReference type="InterPro" id="IPR006043">
    <property type="entry name" value="NCS2"/>
</dbReference>
<evidence type="ECO:0000256" key="5">
    <source>
        <dbReference type="ARBA" id="ARBA00022989"/>
    </source>
</evidence>
<evidence type="ECO:0000256" key="2">
    <source>
        <dbReference type="ARBA" id="ARBA00008821"/>
    </source>
</evidence>
<evidence type="ECO:0000256" key="4">
    <source>
        <dbReference type="ARBA" id="ARBA00022692"/>
    </source>
</evidence>